<dbReference type="EMBL" id="LQYT01000035">
    <property type="protein sequence ID" value="KYD20476.1"/>
    <property type="molecule type" value="Genomic_DNA"/>
</dbReference>
<dbReference type="Proteomes" id="UP000075683">
    <property type="component" value="Unassembled WGS sequence"/>
</dbReference>
<comment type="caution">
    <text evidence="1">The sequence shown here is derived from an EMBL/GenBank/DDBJ whole genome shotgun (WGS) entry which is preliminary data.</text>
</comment>
<dbReference type="AlphaFoldDB" id="A0A150M7T0"/>
<accession>A0A150M7T0</accession>
<evidence type="ECO:0000313" key="1">
    <source>
        <dbReference type="EMBL" id="KYD20476.1"/>
    </source>
</evidence>
<sequence>MTISEFSSSNAVFHDFENFSNYDLLWNARNTNKLPLLKQAYIIRVIELFGMVTKNSSEF</sequence>
<evidence type="ECO:0000313" key="2">
    <source>
        <dbReference type="Proteomes" id="UP000075683"/>
    </source>
</evidence>
<proteinExistence type="predicted"/>
<reference evidence="1 2" key="1">
    <citation type="submission" date="2016-01" db="EMBL/GenBank/DDBJ databases">
        <title>Draft Genome Sequences of Seven Thermophilic Sporeformers Isolated from Foods.</title>
        <authorList>
            <person name="Berendsen E.M."/>
            <person name="Wells-Bennik M.H."/>
            <person name="Krawcyk A.O."/>
            <person name="De Jong A."/>
            <person name="Holsappel S."/>
            <person name="Eijlander R.T."/>
            <person name="Kuipers O.P."/>
        </authorList>
    </citation>
    <scope>NUCLEOTIDE SEQUENCE [LARGE SCALE GENOMIC DNA]</scope>
    <source>
        <strain evidence="1 2">B4135</strain>
    </source>
</reference>
<gene>
    <name evidence="1" type="ORF">B4135_1854</name>
</gene>
<protein>
    <submittedName>
        <fullName evidence="1">Uncharacterized protein</fullName>
    </submittedName>
</protein>
<name>A0A150M7T0_9BACI</name>
<organism evidence="1 2">
    <name type="scientific">Caldibacillus debilis</name>
    <dbReference type="NCBI Taxonomy" id="301148"/>
    <lineage>
        <taxon>Bacteria</taxon>
        <taxon>Bacillati</taxon>
        <taxon>Bacillota</taxon>
        <taxon>Bacilli</taxon>
        <taxon>Bacillales</taxon>
        <taxon>Bacillaceae</taxon>
        <taxon>Caldibacillus</taxon>
    </lineage>
</organism>